<name>A0A653AZM4_ECTOL</name>
<sequence length="556" mass="63934">MSNDHLKFYDKEDRASALPRLCSGAIVGHTTTNTARIWVRAHTPGDYYLIVSTNPLPESGQPYDIHGQQLRVEDSTGLTTVIGELHEISLKYSTDVTGVIDLDNLKAGTRYYYGLFSLLKKRSERWEVGRDAQLSFCTQPADVERCVFGFYSCHMPFKGGNAYNMDMWSMFADVLEDNDSDFLIGGGDQVYTDGDKSIDIWRWLVKHLKEVAQLSDSKQRDVMLSWYRDIYRSYWGANSTKQVYRSYPNYMIWDDHEIMDGWGSYTDAELADKLDTIFQWQNTATNLTLARNMFYCARQVYYEYQHSHNPHTPFGPKAEDCQWDYTFRWGPLSFFVMDMRGHRRYDPAQKANPAYNPVLGDDQWARLTSWLSAPDNNEDAFFLVSPVPVIHANDYIVNVADINALGLADDLRDEWDHYSNQHERNRLLKECFTLSQNTGKPVVFLSGDVHVGASFSLFCRQYPGARLYQITSSAITYAKTPGGLLKLIVKNRGKLSNSDLDIDYERLGDVFPGRNFSLMKYQKVNGKSQLFWDLYGKSGEIDNAVIKLKRVHILYP</sequence>
<reference evidence="2" key="1">
    <citation type="submission" date="2018-11" db="EMBL/GenBank/DDBJ databases">
        <authorList>
            <consortium name="Genoscope - CEA"/>
            <person name="William W."/>
        </authorList>
    </citation>
    <scope>NUCLEOTIDE SEQUENCE [LARGE SCALE GENOMIC DNA]</scope>
    <source>
        <strain evidence="2">T9AD</strain>
    </source>
</reference>
<dbReference type="InterPro" id="IPR029052">
    <property type="entry name" value="Metallo-depent_PP-like"/>
</dbReference>
<evidence type="ECO:0000259" key="1">
    <source>
        <dbReference type="Pfam" id="PF09423"/>
    </source>
</evidence>
<dbReference type="SUPFAM" id="SSF56300">
    <property type="entry name" value="Metallo-dependent phosphatases"/>
    <property type="match status" value="1"/>
</dbReference>
<dbReference type="Pfam" id="PF09423">
    <property type="entry name" value="PhoD"/>
    <property type="match status" value="1"/>
</dbReference>
<dbReference type="OrthoDB" id="9795624at2"/>
<dbReference type="EMBL" id="LR130779">
    <property type="protein sequence ID" value="VDN61839.1"/>
    <property type="molecule type" value="Genomic_DNA"/>
</dbReference>
<dbReference type="InterPro" id="IPR018946">
    <property type="entry name" value="PhoD-like_MPP"/>
</dbReference>
<accession>A0A653AZM4</accession>
<dbReference type="AlphaFoldDB" id="A0A653AZM4"/>
<dbReference type="CDD" id="cd07389">
    <property type="entry name" value="MPP_PhoD"/>
    <property type="match status" value="1"/>
</dbReference>
<dbReference type="InterPro" id="IPR038607">
    <property type="entry name" value="PhoD-like_sf"/>
</dbReference>
<feature type="domain" description="PhoD-like phosphatase metallophosphatase" evidence="1">
    <location>
        <begin position="160"/>
        <end position="477"/>
    </location>
</feature>
<dbReference type="PANTHER" id="PTHR37031:SF2">
    <property type="entry name" value="PHOD-LIKE PHOSPHATASE METALLOPHOSPHATASE DOMAIN-CONTAINING PROTEIN"/>
    <property type="match status" value="1"/>
</dbReference>
<protein>
    <submittedName>
        <fullName evidence="2">Phosphodiesterase/alkaline phosphatase D</fullName>
    </submittedName>
</protein>
<gene>
    <name evidence="2" type="ORF">POT9AD_0848</name>
</gene>
<evidence type="ECO:0000313" key="2">
    <source>
        <dbReference type="EMBL" id="VDN61839.1"/>
    </source>
</evidence>
<dbReference type="Gene3D" id="3.60.21.70">
    <property type="entry name" value="PhoD-like phosphatase"/>
    <property type="match status" value="1"/>
</dbReference>
<proteinExistence type="predicted"/>
<dbReference type="PANTHER" id="PTHR37031">
    <property type="entry name" value="METALLOPHOSPHATASE BINDING DOMAIN PROTEIN"/>
    <property type="match status" value="1"/>
</dbReference>
<organism evidence="2">
    <name type="scientific">Ectopseudomonas oleovorans</name>
    <name type="common">Pseudomonas oleovorans</name>
    <dbReference type="NCBI Taxonomy" id="301"/>
    <lineage>
        <taxon>Bacteria</taxon>
        <taxon>Pseudomonadati</taxon>
        <taxon>Pseudomonadota</taxon>
        <taxon>Gammaproteobacteria</taxon>
        <taxon>Pseudomonadales</taxon>
        <taxon>Pseudomonadaceae</taxon>
        <taxon>Ectopseudomonas</taxon>
    </lineage>
</organism>